<name>A0A915D331_9BILA</name>
<organism evidence="1 2">
    <name type="scientific">Ditylenchus dipsaci</name>
    <dbReference type="NCBI Taxonomy" id="166011"/>
    <lineage>
        <taxon>Eukaryota</taxon>
        <taxon>Metazoa</taxon>
        <taxon>Ecdysozoa</taxon>
        <taxon>Nematoda</taxon>
        <taxon>Chromadorea</taxon>
        <taxon>Rhabditida</taxon>
        <taxon>Tylenchina</taxon>
        <taxon>Tylenchomorpha</taxon>
        <taxon>Sphaerularioidea</taxon>
        <taxon>Anguinidae</taxon>
        <taxon>Anguininae</taxon>
        <taxon>Ditylenchus</taxon>
    </lineage>
</organism>
<evidence type="ECO:0000313" key="2">
    <source>
        <dbReference type="WBParaSite" id="jg15403"/>
    </source>
</evidence>
<protein>
    <submittedName>
        <fullName evidence="2">Uncharacterized protein</fullName>
    </submittedName>
</protein>
<dbReference type="WBParaSite" id="jg15403">
    <property type="protein sequence ID" value="jg15403"/>
    <property type="gene ID" value="jg15403"/>
</dbReference>
<reference evidence="2" key="1">
    <citation type="submission" date="2022-11" db="UniProtKB">
        <authorList>
            <consortium name="WormBaseParasite"/>
        </authorList>
    </citation>
    <scope>IDENTIFICATION</scope>
</reference>
<accession>A0A915D331</accession>
<dbReference type="Proteomes" id="UP000887574">
    <property type="component" value="Unplaced"/>
</dbReference>
<keyword evidence="1" id="KW-1185">Reference proteome</keyword>
<proteinExistence type="predicted"/>
<evidence type="ECO:0000313" key="1">
    <source>
        <dbReference type="Proteomes" id="UP000887574"/>
    </source>
</evidence>
<sequence>MSSINEAGSWVQPGSNVPFTKYPVRVIYAVLVDKPVDQGENLITNPTTIIYSKSSLLRREFKSLEDLLILQQKQNAGFLHISIYKKNIDEEEIKKIHFSLVSQCPIDIPHLLSSRRMTLFESFEHQNRHCQYEIVVSNLEDINVSACNINKLAKNYVTNEIMESILLKDSQDDSLKKKYNDADWCFEEGFPVTVTFLLSLTKLRHKRN</sequence>
<dbReference type="AlphaFoldDB" id="A0A915D331"/>